<sequence length="164" mass="17555">MTLVKMVLLGPDIPAVHKMETPNMVRDSCTPEPPRILRITGMLGCTKTSLAKALQPDLGPSRVSGKDPTSESSFSVKVSLLILKSLFSVLTNTTDTASERSDTTSSEFTSANQCILLSLAAPPGVLYIFHLFSYVTSTSSLQYTEYVYGTTSLSLAPGMTAKLA</sequence>
<reference evidence="1" key="2">
    <citation type="submission" date="2021-01" db="EMBL/GenBank/DDBJ databases">
        <authorList>
            <person name="Schikora-Tamarit M.A."/>
        </authorList>
    </citation>
    <scope>NUCLEOTIDE SEQUENCE</scope>
    <source>
        <strain evidence="1">NCAIM Y.01608</strain>
    </source>
</reference>
<proteinExistence type="predicted"/>
<accession>A0A9P8T463</accession>
<name>A0A9P8T463_9ASCO</name>
<dbReference type="AlphaFoldDB" id="A0A9P8T463"/>
<dbReference type="Proteomes" id="UP000788993">
    <property type="component" value="Unassembled WGS sequence"/>
</dbReference>
<protein>
    <submittedName>
        <fullName evidence="1">Uncharacterized protein</fullName>
    </submittedName>
</protein>
<organism evidence="1 2">
    <name type="scientific">Ogataea polymorpha</name>
    <dbReference type="NCBI Taxonomy" id="460523"/>
    <lineage>
        <taxon>Eukaryota</taxon>
        <taxon>Fungi</taxon>
        <taxon>Dikarya</taxon>
        <taxon>Ascomycota</taxon>
        <taxon>Saccharomycotina</taxon>
        <taxon>Pichiomycetes</taxon>
        <taxon>Pichiales</taxon>
        <taxon>Pichiaceae</taxon>
        <taxon>Ogataea</taxon>
    </lineage>
</organism>
<evidence type="ECO:0000313" key="1">
    <source>
        <dbReference type="EMBL" id="KAH3664730.1"/>
    </source>
</evidence>
<keyword evidence="2" id="KW-1185">Reference proteome</keyword>
<gene>
    <name evidence="1" type="ORF">OGATHE_003545</name>
</gene>
<evidence type="ECO:0000313" key="2">
    <source>
        <dbReference type="Proteomes" id="UP000788993"/>
    </source>
</evidence>
<comment type="caution">
    <text evidence="1">The sequence shown here is derived from an EMBL/GenBank/DDBJ whole genome shotgun (WGS) entry which is preliminary data.</text>
</comment>
<reference evidence="1" key="1">
    <citation type="journal article" date="2021" name="Open Biol.">
        <title>Shared evolutionary footprints suggest mitochondrial oxidative damage underlies multiple complex I losses in fungi.</title>
        <authorList>
            <person name="Schikora-Tamarit M.A."/>
            <person name="Marcet-Houben M."/>
            <person name="Nosek J."/>
            <person name="Gabaldon T."/>
        </authorList>
    </citation>
    <scope>NUCLEOTIDE SEQUENCE</scope>
    <source>
        <strain evidence="1">NCAIM Y.01608</strain>
    </source>
</reference>
<dbReference type="EMBL" id="JAEUBD010001178">
    <property type="protein sequence ID" value="KAH3664730.1"/>
    <property type="molecule type" value="Genomic_DNA"/>
</dbReference>